<gene>
    <name evidence="7" type="ORF">PMEA_00033026</name>
</gene>
<dbReference type="InterPro" id="IPR011009">
    <property type="entry name" value="Kinase-like_dom_sf"/>
</dbReference>
<dbReference type="SUPFAM" id="SSF47986">
    <property type="entry name" value="DEATH domain"/>
    <property type="match status" value="1"/>
</dbReference>
<reference evidence="7 8" key="1">
    <citation type="submission" date="2022-05" db="EMBL/GenBank/DDBJ databases">
        <authorList>
            <consortium name="Genoscope - CEA"/>
            <person name="William W."/>
        </authorList>
    </citation>
    <scope>NUCLEOTIDE SEQUENCE [LARGE SCALE GENOMIC DNA]</scope>
</reference>
<comment type="caution">
    <text evidence="7">The sequence shown here is derived from an EMBL/GenBank/DDBJ whole genome shotgun (WGS) entry which is preliminary data.</text>
</comment>
<dbReference type="InterPro" id="IPR027417">
    <property type="entry name" value="P-loop_NTPase"/>
</dbReference>
<proteinExistence type="inferred from homology"/>
<organism evidence="7 8">
    <name type="scientific">Pocillopora meandrina</name>
    <dbReference type="NCBI Taxonomy" id="46732"/>
    <lineage>
        <taxon>Eukaryota</taxon>
        <taxon>Metazoa</taxon>
        <taxon>Cnidaria</taxon>
        <taxon>Anthozoa</taxon>
        <taxon>Hexacorallia</taxon>
        <taxon>Scleractinia</taxon>
        <taxon>Astrocoeniina</taxon>
        <taxon>Pocilloporidae</taxon>
        <taxon>Pocillopora</taxon>
    </lineage>
</organism>
<dbReference type="PROSITE" id="PS50011">
    <property type="entry name" value="PROTEIN_KINASE_DOM"/>
    <property type="match status" value="1"/>
</dbReference>
<dbReference type="Pfam" id="PF07714">
    <property type="entry name" value="PK_Tyr_Ser-Thr"/>
    <property type="match status" value="1"/>
</dbReference>
<dbReference type="GO" id="GO:1902533">
    <property type="term" value="P:positive regulation of intracellular signal transduction"/>
    <property type="evidence" value="ECO:0007669"/>
    <property type="project" value="UniProtKB-ARBA"/>
</dbReference>
<evidence type="ECO:0000259" key="5">
    <source>
        <dbReference type="PROSITE" id="PS50011"/>
    </source>
</evidence>
<dbReference type="Gene3D" id="1.10.533.10">
    <property type="entry name" value="Death Domain, Fas"/>
    <property type="match status" value="1"/>
</dbReference>
<feature type="domain" description="Death" evidence="6">
    <location>
        <begin position="1230"/>
        <end position="1285"/>
    </location>
</feature>
<dbReference type="Proteomes" id="UP001159428">
    <property type="component" value="Unassembled WGS sequence"/>
</dbReference>
<dbReference type="InterPro" id="IPR000488">
    <property type="entry name" value="Death_dom"/>
</dbReference>
<evidence type="ECO:0000256" key="1">
    <source>
        <dbReference type="ARBA" id="ARBA00008171"/>
    </source>
</evidence>
<dbReference type="Gene3D" id="1.10.10.10">
    <property type="entry name" value="Winged helix-like DNA-binding domain superfamily/Winged helix DNA-binding domain"/>
    <property type="match status" value="1"/>
</dbReference>
<keyword evidence="8" id="KW-1185">Reference proteome</keyword>
<dbReference type="SUPFAM" id="SSF56112">
    <property type="entry name" value="Protein kinase-like (PK-like)"/>
    <property type="match status" value="1"/>
</dbReference>
<dbReference type="CDD" id="cd01670">
    <property type="entry name" value="Death"/>
    <property type="match status" value="1"/>
</dbReference>
<dbReference type="GO" id="GO:0004672">
    <property type="term" value="F:protein kinase activity"/>
    <property type="evidence" value="ECO:0007669"/>
    <property type="project" value="InterPro"/>
</dbReference>
<dbReference type="GO" id="GO:0031349">
    <property type="term" value="P:positive regulation of defense response"/>
    <property type="evidence" value="ECO:0007669"/>
    <property type="project" value="UniProtKB-ARBA"/>
</dbReference>
<dbReference type="InterPro" id="IPR000719">
    <property type="entry name" value="Prot_kinase_dom"/>
</dbReference>
<dbReference type="InterPro" id="IPR036388">
    <property type="entry name" value="WH-like_DNA-bd_sf"/>
</dbReference>
<evidence type="ECO:0000313" key="8">
    <source>
        <dbReference type="Proteomes" id="UP001159428"/>
    </source>
</evidence>
<feature type="region of interest" description="Disordered" evidence="3">
    <location>
        <begin position="564"/>
        <end position="583"/>
    </location>
</feature>
<evidence type="ECO:0000256" key="3">
    <source>
        <dbReference type="SAM" id="MobiDB-lite"/>
    </source>
</evidence>
<dbReference type="PROSITE" id="PS50017">
    <property type="entry name" value="DEATH_DOMAIN"/>
    <property type="match status" value="1"/>
</dbReference>
<dbReference type="InterPro" id="IPR001245">
    <property type="entry name" value="Ser-Thr/Tyr_kinase_cat_dom"/>
</dbReference>
<dbReference type="InterPro" id="IPR032171">
    <property type="entry name" value="COR-A"/>
</dbReference>
<evidence type="ECO:0000259" key="6">
    <source>
        <dbReference type="PROSITE" id="PS50017"/>
    </source>
</evidence>
<accession>A0AAU9W4Y9</accession>
<dbReference type="Gene3D" id="3.40.50.300">
    <property type="entry name" value="P-loop containing nucleotide triphosphate hydrolases"/>
    <property type="match status" value="1"/>
</dbReference>
<keyword evidence="4" id="KW-1133">Transmembrane helix</keyword>
<dbReference type="EMBL" id="CALNXJ010000008">
    <property type="protein sequence ID" value="CAH3045973.1"/>
    <property type="molecule type" value="Genomic_DNA"/>
</dbReference>
<dbReference type="GO" id="GO:0007165">
    <property type="term" value="P:signal transduction"/>
    <property type="evidence" value="ECO:0007669"/>
    <property type="project" value="InterPro"/>
</dbReference>
<dbReference type="Pfam" id="PF08477">
    <property type="entry name" value="Roc"/>
    <property type="match status" value="1"/>
</dbReference>
<protein>
    <recommendedName>
        <fullName evidence="9">Non-specific protein-tyrosine kinase</fullName>
    </recommendedName>
</protein>
<evidence type="ECO:0000256" key="4">
    <source>
        <dbReference type="SAM" id="Phobius"/>
    </source>
</evidence>
<dbReference type="Pfam" id="PF00531">
    <property type="entry name" value="Death"/>
    <property type="match status" value="1"/>
</dbReference>
<feature type="transmembrane region" description="Helical" evidence="4">
    <location>
        <begin position="12"/>
        <end position="29"/>
    </location>
</feature>
<name>A0AAU9W4Y9_9CNID</name>
<sequence length="1305" mass="149533">MPDYSNKKRLKILADFLLIVIFLFKVLNLNDYDKLYLLMCKWRIIRLFNPLCYAADVTSVEDLEKKVRTNLDDIKQKLPAWSQSQSFREDLETIKNLIEDSKTVRYENLPSLLGIERNNYKEELGDAGVQMIQKKQLFLRKKIALGRPYSGDVYNAQWMQGHNMVDVVVRFDLGPLQRELFIREAKIMTGLHHDYIMKFYGAVILGSYTDSVGLVVEFFNKGHLEEFRVPSLFHAWLYASQLSSALEYLESKHLVHTSVAEPFVYISSLEKISLGGFMCCYYEEEINKAKQEGQRGNLKPSTITGHQGHCLDDLSVKGVVALFSHVVLSMFRYLDSHQSGQLVNLFPGHRKQPLVCPCGVASLLERCQVEDFSKRPTFHDIVQTLAKERPEKFCFTTSNSSAEPCELSYDKGEKLWVISRDATRYHGMWFGQKENGTAGFFDGDKVIPIDDDNQVPHEIRARGNEAQLAYNLALLEGKIKVRRARLLIIGQDRAGKTSLKNSLMGLPFNPDEPSTEGLEVNSSKLEVNVEQVVEWKAVSEENKEVEQATPQNRCIARLVASHMMEKKETKPKQTLPAEKKEMQEEKEMPQEQLNRFHFTTNPPAPNHTQESTKAFAPDLVDGSQEKPALKPKVDMPDELTPLVIECLKNSGGSNENSSTETVLDIWDFAGQHLYYATHPLFFCHRAIYLLVHNLEKKPNDLAEPSFKRGNQVLPLKNTSNETNLDMLLSWLVSVHSICRPPVEHDVEELCKSKVRCLPPPVLVVGTHADKVSPREIQQVEDEISSSLKRKAYQKHVLSPFYRVDNRQSSKSPEIQQIQKKVQQILSSGLISTADLPVKWFNFEKALKKLTAGGTFFLTREEIYTVAQKECFITDNDQLDTMLNYFHDLGLIVRFTDVVVLDTQWLVNLFKKLISTCPFQKQDPVDRELWQVLEDTGVLQKELIDKVFKDLEGGRYKPLQQSILEMMEKFSFLVKFQHQEEPDQQQSISCEGKIIKYFVPAQLRVSHPTPQELVPKEGDPCTLIYKFSDGFVPHGLFYQLVSRLIALCPVLDCTTPPILYCNAVRFILGKSGQYDFFLLCSKRCIKLVFREYNPNMSGNSLENKKSIACQVRTCVEDELRSLSEQWQWLRNANHEVCVTCYACESSDVLCKRHQLASCLDQDCLHFLPIPPEVDSITLFTCPEQVGDHSRFTVSNLHFWYPSIESNLPESPQLARIADIQIVRLAKEIVDEWKIIARLLLIQDTTIARIEIDNTGNVYEQSYKMLLTWKNSQKNSDATCDELKLALCDDLVKKNSVAQQYCYQRKT</sequence>
<dbReference type="Gene3D" id="1.10.510.10">
    <property type="entry name" value="Transferase(Phosphotransferase) domain 1"/>
    <property type="match status" value="1"/>
</dbReference>
<dbReference type="Pfam" id="PF16095">
    <property type="entry name" value="COR-A"/>
    <property type="match status" value="1"/>
</dbReference>
<evidence type="ECO:0000256" key="2">
    <source>
        <dbReference type="ARBA" id="ARBA00022737"/>
    </source>
</evidence>
<comment type="similarity">
    <text evidence="1">Belongs to the protein kinase superfamily. TKL Ser/Thr protein kinase family. ROCO subfamily.</text>
</comment>
<evidence type="ECO:0000313" key="7">
    <source>
        <dbReference type="EMBL" id="CAH3045973.1"/>
    </source>
</evidence>
<feature type="domain" description="Protein kinase" evidence="5">
    <location>
        <begin position="139"/>
        <end position="394"/>
    </location>
</feature>
<dbReference type="SUPFAM" id="SSF52540">
    <property type="entry name" value="P-loop containing nucleoside triphosphate hydrolases"/>
    <property type="match status" value="1"/>
</dbReference>
<dbReference type="PANTHER" id="PTHR47508:SF1">
    <property type="entry name" value="NON-SPECIFIC SERINE_THREONINE PROTEIN KINASE"/>
    <property type="match status" value="1"/>
</dbReference>
<keyword evidence="2" id="KW-0677">Repeat</keyword>
<dbReference type="GO" id="GO:0005524">
    <property type="term" value="F:ATP binding"/>
    <property type="evidence" value="ECO:0007669"/>
    <property type="project" value="InterPro"/>
</dbReference>
<keyword evidence="4" id="KW-0472">Membrane</keyword>
<dbReference type="PANTHER" id="PTHR47508">
    <property type="entry name" value="SAM DOMAIN-CONTAINING PROTEIN-RELATED"/>
    <property type="match status" value="1"/>
</dbReference>
<evidence type="ECO:0008006" key="9">
    <source>
        <dbReference type="Google" id="ProtNLM"/>
    </source>
</evidence>
<keyword evidence="4" id="KW-0812">Transmembrane</keyword>
<dbReference type="InterPro" id="IPR011029">
    <property type="entry name" value="DEATH-like_dom_sf"/>
</dbReference>